<dbReference type="Proteomes" id="UP000214596">
    <property type="component" value="Unassembled WGS sequence"/>
</dbReference>
<feature type="non-terminal residue" evidence="2">
    <location>
        <position position="1"/>
    </location>
</feature>
<evidence type="ECO:0000313" key="3">
    <source>
        <dbReference type="Proteomes" id="UP000214596"/>
    </source>
</evidence>
<dbReference type="AlphaFoldDB" id="A0A227J3J3"/>
<dbReference type="EMBL" id="NIXT01003207">
    <property type="protein sequence ID" value="OXE29492.1"/>
    <property type="molecule type" value="Genomic_DNA"/>
</dbReference>
<keyword evidence="1" id="KW-0812">Transmembrane</keyword>
<comment type="caution">
    <text evidence="2">The sequence shown here is derived from an EMBL/GenBank/DDBJ whole genome shotgun (WGS) entry which is preliminary data.</text>
</comment>
<organism evidence="2 3">
    <name type="scientific">Vibrio parahaemolyticus</name>
    <dbReference type="NCBI Taxonomy" id="670"/>
    <lineage>
        <taxon>Bacteria</taxon>
        <taxon>Pseudomonadati</taxon>
        <taxon>Pseudomonadota</taxon>
        <taxon>Gammaproteobacteria</taxon>
        <taxon>Vibrionales</taxon>
        <taxon>Vibrionaceae</taxon>
        <taxon>Vibrio</taxon>
    </lineage>
</organism>
<evidence type="ECO:0000313" key="2">
    <source>
        <dbReference type="EMBL" id="OXE29492.1"/>
    </source>
</evidence>
<keyword evidence="1" id="KW-0472">Membrane</keyword>
<name>A0A227J3J3_VIBPH</name>
<proteinExistence type="predicted"/>
<protein>
    <submittedName>
        <fullName evidence="2">Lysine transporter LysE</fullName>
    </submittedName>
</protein>
<accession>A0A227J3J3</accession>
<sequence>TAFLPQFVDANANVQEQFFALGSTFLILEMVAISIYAIFGLYLRHWFSNPKMAKRFNRGCSLFLTISGVNLLISKQ</sequence>
<feature type="transmembrane region" description="Helical" evidence="1">
    <location>
        <begin position="20"/>
        <end position="43"/>
    </location>
</feature>
<reference evidence="2 3" key="1">
    <citation type="journal article" date="2017" name="Appl. Environ. Microbiol.">
        <title>Parallel evolution of two clades of a major Atlantic endemic Vibrio parahaemolyticus pathogen lineage by independent acquisition of related pathogenicity islands.</title>
        <authorList>
            <person name="Xu F."/>
            <person name="Gonzalez-Escalona N."/>
            <person name="Drees K.P."/>
            <person name="Sebra R.P."/>
            <person name="Cooper V.S."/>
            <person name="Jones S.H."/>
            <person name="Whistler C.A."/>
        </authorList>
    </citation>
    <scope>NUCLEOTIDE SEQUENCE [LARGE SCALE GENOMIC DNA]</scope>
    <source>
        <strain evidence="2 3">MAVP-3</strain>
    </source>
</reference>
<keyword evidence="1" id="KW-1133">Transmembrane helix</keyword>
<evidence type="ECO:0000256" key="1">
    <source>
        <dbReference type="SAM" id="Phobius"/>
    </source>
</evidence>
<gene>
    <name evidence="2" type="ORF">CA163_28360</name>
</gene>